<sequence length="194" mass="20403">MAFNPLPEEGKPGGTADRAGSATDDGHRRCGAGHGDEAYAPGEGIPLRGYAVLAGGYAGATALFALAFRESGRTLPSRVPPWDLLLLGAATYKASRLLAKDKITALVRAPFTRRKETISASEVMDEPRGHGLQLAVGELLACPFCLATWVGTSLVCGYAVAPRATRLVSTGLSAVTISDWLQYAWSVTQERAEG</sequence>
<evidence type="ECO:0000313" key="3">
    <source>
        <dbReference type="Proteomes" id="UP000829494"/>
    </source>
</evidence>
<dbReference type="InterPro" id="IPR010773">
    <property type="entry name" value="Mycophage_PG1_Gp7"/>
</dbReference>
<proteinExistence type="predicted"/>
<feature type="region of interest" description="Disordered" evidence="1">
    <location>
        <begin position="1"/>
        <end position="38"/>
    </location>
</feature>
<protein>
    <submittedName>
        <fullName evidence="2">Sporulation protein YjcA</fullName>
    </submittedName>
</protein>
<gene>
    <name evidence="2" type="primary">yjcA</name>
    <name evidence="2" type="ORF">SRIMR7_40200</name>
</gene>
<evidence type="ECO:0000313" key="2">
    <source>
        <dbReference type="EMBL" id="UNZ08395.1"/>
    </source>
</evidence>
<accession>A0ABY3ZEW7</accession>
<name>A0ABY3ZEW7_STRRM</name>
<dbReference type="EMBL" id="CP094298">
    <property type="protein sequence ID" value="UNZ08395.1"/>
    <property type="molecule type" value="Genomic_DNA"/>
</dbReference>
<dbReference type="GeneID" id="66852454"/>
<reference evidence="2 3" key="1">
    <citation type="submission" date="2022-03" db="EMBL/GenBank/DDBJ databases">
        <title>Complete genome of Streptomyces rimosus ssp. rimosus R7 (=ATCC 10970).</title>
        <authorList>
            <person name="Beganovic S."/>
            <person name="Ruckert C."/>
            <person name="Busche T."/>
            <person name="Kalinowski J."/>
            <person name="Wittmann C."/>
        </authorList>
    </citation>
    <scope>NUCLEOTIDE SEQUENCE [LARGE SCALE GENOMIC DNA]</scope>
    <source>
        <strain evidence="2 3">R7</strain>
    </source>
</reference>
<dbReference type="RefSeq" id="WP_003981394.1">
    <property type="nucleotide sequence ID" value="NZ_CP043497.1"/>
</dbReference>
<keyword evidence="3" id="KW-1185">Reference proteome</keyword>
<dbReference type="Pfam" id="PF07098">
    <property type="entry name" value="DUF1360"/>
    <property type="match status" value="1"/>
</dbReference>
<evidence type="ECO:0000256" key="1">
    <source>
        <dbReference type="SAM" id="MobiDB-lite"/>
    </source>
</evidence>
<organism evidence="2 3">
    <name type="scientific">Streptomyces rimosus subsp. rimosus</name>
    <dbReference type="NCBI Taxonomy" id="132474"/>
    <lineage>
        <taxon>Bacteria</taxon>
        <taxon>Bacillati</taxon>
        <taxon>Actinomycetota</taxon>
        <taxon>Actinomycetes</taxon>
        <taxon>Kitasatosporales</taxon>
        <taxon>Streptomycetaceae</taxon>
        <taxon>Streptomyces</taxon>
    </lineage>
</organism>
<dbReference type="Proteomes" id="UP000829494">
    <property type="component" value="Chromosome"/>
</dbReference>